<feature type="domain" description="GUN4-like" evidence="2">
    <location>
        <begin position="71"/>
        <end position="173"/>
    </location>
</feature>
<organism evidence="3">
    <name type="scientific">Oscillatoriales cyanobacterium SpSt-402</name>
    <dbReference type="NCBI Taxonomy" id="2282168"/>
    <lineage>
        <taxon>Bacteria</taxon>
        <taxon>Bacillati</taxon>
        <taxon>Cyanobacteriota</taxon>
        <taxon>Cyanophyceae</taxon>
        <taxon>Oscillatoriophycideae</taxon>
        <taxon>Oscillatoriales</taxon>
    </lineage>
</organism>
<reference evidence="3" key="1">
    <citation type="journal article" date="2020" name="mSystems">
        <title>Genome- and Community-Level Interaction Insights into Carbon Utilization and Element Cycling Functions of Hydrothermarchaeota in Hydrothermal Sediment.</title>
        <authorList>
            <person name="Zhou Z."/>
            <person name="Liu Y."/>
            <person name="Xu W."/>
            <person name="Pan J."/>
            <person name="Luo Z.H."/>
            <person name="Li M."/>
        </authorList>
    </citation>
    <scope>NUCLEOTIDE SEQUENCE [LARGE SCALE GENOMIC DNA]</scope>
    <source>
        <strain evidence="3">SpSt-402</strain>
    </source>
</reference>
<gene>
    <name evidence="3" type="ORF">ENR47_04575</name>
</gene>
<evidence type="ECO:0000259" key="2">
    <source>
        <dbReference type="Pfam" id="PF05419"/>
    </source>
</evidence>
<feature type="region of interest" description="Disordered" evidence="1">
    <location>
        <begin position="38"/>
        <end position="68"/>
    </location>
</feature>
<dbReference type="Gene3D" id="1.25.40.620">
    <property type="match status" value="1"/>
</dbReference>
<comment type="caution">
    <text evidence="3">The sequence shown here is derived from an EMBL/GenBank/DDBJ whole genome shotgun (WGS) entry which is preliminary data.</text>
</comment>
<dbReference type="PANTHER" id="PTHR34800:SF1">
    <property type="entry name" value="TETRAPYRROLE-BINDING PROTEIN, CHLOROPLASTIC"/>
    <property type="match status" value="1"/>
</dbReference>
<dbReference type="InterPro" id="IPR008629">
    <property type="entry name" value="GUN4-like"/>
</dbReference>
<accession>A0A832M4P3</accession>
<feature type="compositionally biased region" description="Low complexity" evidence="1">
    <location>
        <begin position="38"/>
        <end position="53"/>
    </location>
</feature>
<dbReference type="SUPFAM" id="SSF140869">
    <property type="entry name" value="GUN4-like"/>
    <property type="match status" value="1"/>
</dbReference>
<dbReference type="CDD" id="cd16383">
    <property type="entry name" value="GUN4"/>
    <property type="match status" value="1"/>
</dbReference>
<dbReference type="PANTHER" id="PTHR34800">
    <property type="entry name" value="TETRAPYRROLE-BINDING PROTEIN, CHLOROPLASTIC"/>
    <property type="match status" value="1"/>
</dbReference>
<dbReference type="GO" id="GO:0046906">
    <property type="term" value="F:tetrapyrrole binding"/>
    <property type="evidence" value="ECO:0007669"/>
    <property type="project" value="TreeGrafter"/>
</dbReference>
<protein>
    <submittedName>
        <fullName evidence="3">GUN4 domain-containing protein</fullName>
    </submittedName>
</protein>
<dbReference type="Pfam" id="PF05419">
    <property type="entry name" value="GUN4"/>
    <property type="match status" value="1"/>
</dbReference>
<evidence type="ECO:0000256" key="1">
    <source>
        <dbReference type="SAM" id="MobiDB-lite"/>
    </source>
</evidence>
<name>A0A832M4P3_9CYAN</name>
<dbReference type="InterPro" id="IPR037215">
    <property type="entry name" value="GUN4-like_sf"/>
</dbReference>
<sequence length="226" mass="25409">MAKSNRTAFILTSLVILGLFSLAGAVTLLALRMQLNSGSSSTSTSSVESTPSSPALPGERSQALEQVPLESDRGVDYRKLREYLQQRNWKAADQETYERLLDAAGPKAQSQGFTPQDEMDRLSCKDLRTVDQLWSNASNGRFGFTSQQNILRALGDYRKMYAQVGWQRSSGEWLIEWNYDPQTRRINYRPGKEPDFTSPPSGHLPTVERGYNFDVSLDAALKRCNF</sequence>
<dbReference type="EMBL" id="DSRD01000297">
    <property type="protein sequence ID" value="HGW93546.1"/>
    <property type="molecule type" value="Genomic_DNA"/>
</dbReference>
<proteinExistence type="predicted"/>
<evidence type="ECO:0000313" key="3">
    <source>
        <dbReference type="EMBL" id="HGW93546.1"/>
    </source>
</evidence>
<dbReference type="AlphaFoldDB" id="A0A832M4P3"/>
<dbReference type="Gene3D" id="1.10.10.1770">
    <property type="entry name" value="Gun4-like"/>
    <property type="match status" value="1"/>
</dbReference>